<dbReference type="OrthoDB" id="7870782at2"/>
<reference evidence="1 2" key="1">
    <citation type="submission" date="2016-10" db="EMBL/GenBank/DDBJ databases">
        <authorList>
            <person name="de Groot N.N."/>
        </authorList>
    </citation>
    <scope>NUCLEOTIDE SEQUENCE [LARGE SCALE GENOMIC DNA]</scope>
    <source>
        <strain evidence="1 2">DSM 23413</strain>
    </source>
</reference>
<evidence type="ECO:0000313" key="1">
    <source>
        <dbReference type="EMBL" id="SEG16342.1"/>
    </source>
</evidence>
<dbReference type="AlphaFoldDB" id="A0A1H5XXJ3"/>
<evidence type="ECO:0000313" key="2">
    <source>
        <dbReference type="Proteomes" id="UP000236742"/>
    </source>
</evidence>
<proteinExistence type="predicted"/>
<name>A0A1H5XXJ3_9RHOB</name>
<protein>
    <submittedName>
        <fullName evidence="1">Uncharacterized protein</fullName>
    </submittedName>
</protein>
<organism evidence="1 2">
    <name type="scientific">Jhaorihella thermophila</name>
    <dbReference type="NCBI Taxonomy" id="488547"/>
    <lineage>
        <taxon>Bacteria</taxon>
        <taxon>Pseudomonadati</taxon>
        <taxon>Pseudomonadota</taxon>
        <taxon>Alphaproteobacteria</taxon>
        <taxon>Rhodobacterales</taxon>
        <taxon>Paracoccaceae</taxon>
        <taxon>Jhaorihella</taxon>
    </lineage>
</organism>
<dbReference type="EMBL" id="FNVD01000013">
    <property type="protein sequence ID" value="SEG16342.1"/>
    <property type="molecule type" value="Genomic_DNA"/>
</dbReference>
<dbReference type="RefSeq" id="WP_104008754.1">
    <property type="nucleotide sequence ID" value="NZ_FNVD01000013.1"/>
</dbReference>
<accession>A0A1H5XXJ3</accession>
<keyword evidence="2" id="KW-1185">Reference proteome</keyword>
<sequence length="71" mass="8473">MTERNLLDTALRLEREILDAEPDRRLAMQPEFSRVLDRLRMERVEIPRRLLQLEAELADEAIEARFDNLPL</sequence>
<dbReference type="Proteomes" id="UP000236742">
    <property type="component" value="Unassembled WGS sequence"/>
</dbReference>
<gene>
    <name evidence="1" type="ORF">SAMN05421751_11342</name>
</gene>